<reference evidence="2" key="1">
    <citation type="submission" date="2022-01" db="EMBL/GenBank/DDBJ databases">
        <authorList>
            <person name="King R."/>
        </authorList>
    </citation>
    <scope>NUCLEOTIDE SEQUENCE</scope>
</reference>
<gene>
    <name evidence="2" type="ORF">CHIRRI_LOCUS3065</name>
</gene>
<protein>
    <recommendedName>
        <fullName evidence="1">F-box domain-containing protein</fullName>
    </recommendedName>
</protein>
<feature type="domain" description="F-box" evidence="1">
    <location>
        <begin position="15"/>
        <end position="56"/>
    </location>
</feature>
<accession>A0A9N9RNA0</accession>
<evidence type="ECO:0000313" key="3">
    <source>
        <dbReference type="Proteomes" id="UP001153620"/>
    </source>
</evidence>
<evidence type="ECO:0000313" key="2">
    <source>
        <dbReference type="EMBL" id="CAG9800114.1"/>
    </source>
</evidence>
<dbReference type="OrthoDB" id="3219396at2759"/>
<dbReference type="InterPro" id="IPR036047">
    <property type="entry name" value="F-box-like_dom_sf"/>
</dbReference>
<proteinExistence type="predicted"/>
<dbReference type="SUPFAM" id="SSF52047">
    <property type="entry name" value="RNI-like"/>
    <property type="match status" value="1"/>
</dbReference>
<sequence>MKLKSTFTVDPLEYFPYEIAEHILSFLPVKDLMRASLVNTLWYDFIGQSSNLMKNVKLKISCNMDRDYSRRIMSSIKKSTRNYETLEVERCAQCMDAIYDVLKSRKWNNIIITNTCFGTPEQTWLFFSLIQEHVKCLELSGVYVRHPYSDGTNKGFMFPNLRKFVAKNTQAFLFPEIFQNIRHLTQLDLFSNEHNVASLNAVMNFFKKNEKIEVLNVSGRVFHQILYDDISDKVPFRLKKLSIANVNYQEGAFYKRFYTNLIIFLKKQSSTLETVILSDWLGDDVLKAVYSLPKLKSLTIKGFNQIHDNVDYSDLMLIRNPSIKKMSIGVSPENFNILKSIIVATPNVTSLSILHMSFQFMNFISQNSPHLKTLSIDYLNITHIPQRDFFKNLEYLDVKDYEMCLKEFIMSKMFHDLTEFEQLLFFIMID</sequence>
<reference evidence="2" key="2">
    <citation type="submission" date="2022-10" db="EMBL/GenBank/DDBJ databases">
        <authorList>
            <consortium name="ENA_rothamsted_submissions"/>
            <consortium name="culmorum"/>
            <person name="King R."/>
        </authorList>
    </citation>
    <scope>NUCLEOTIDE SEQUENCE</scope>
</reference>
<dbReference type="Pfam" id="PF12937">
    <property type="entry name" value="F-box-like"/>
    <property type="match status" value="1"/>
</dbReference>
<dbReference type="InterPro" id="IPR001810">
    <property type="entry name" value="F-box_dom"/>
</dbReference>
<dbReference type="SUPFAM" id="SSF81383">
    <property type="entry name" value="F-box domain"/>
    <property type="match status" value="1"/>
</dbReference>
<name>A0A9N9RNA0_9DIPT</name>
<dbReference type="EMBL" id="OU895877">
    <property type="protein sequence ID" value="CAG9800114.1"/>
    <property type="molecule type" value="Genomic_DNA"/>
</dbReference>
<dbReference type="SMART" id="SM00256">
    <property type="entry name" value="FBOX"/>
    <property type="match status" value="1"/>
</dbReference>
<keyword evidence="3" id="KW-1185">Reference proteome</keyword>
<organism evidence="2 3">
    <name type="scientific">Chironomus riparius</name>
    <dbReference type="NCBI Taxonomy" id="315576"/>
    <lineage>
        <taxon>Eukaryota</taxon>
        <taxon>Metazoa</taxon>
        <taxon>Ecdysozoa</taxon>
        <taxon>Arthropoda</taxon>
        <taxon>Hexapoda</taxon>
        <taxon>Insecta</taxon>
        <taxon>Pterygota</taxon>
        <taxon>Neoptera</taxon>
        <taxon>Endopterygota</taxon>
        <taxon>Diptera</taxon>
        <taxon>Nematocera</taxon>
        <taxon>Chironomoidea</taxon>
        <taxon>Chironomidae</taxon>
        <taxon>Chironominae</taxon>
        <taxon>Chironomus</taxon>
    </lineage>
</organism>
<dbReference type="CDD" id="cd09917">
    <property type="entry name" value="F-box_SF"/>
    <property type="match status" value="1"/>
</dbReference>
<dbReference type="Gene3D" id="1.20.1280.50">
    <property type="match status" value="1"/>
</dbReference>
<evidence type="ECO:0000259" key="1">
    <source>
        <dbReference type="SMART" id="SM00256"/>
    </source>
</evidence>
<dbReference type="InterPro" id="IPR032675">
    <property type="entry name" value="LRR_dom_sf"/>
</dbReference>
<dbReference type="Proteomes" id="UP001153620">
    <property type="component" value="Chromosome 1"/>
</dbReference>
<dbReference type="AlphaFoldDB" id="A0A9N9RNA0"/>
<dbReference type="Gene3D" id="3.80.10.10">
    <property type="entry name" value="Ribonuclease Inhibitor"/>
    <property type="match status" value="1"/>
</dbReference>